<keyword evidence="5" id="KW-1185">Reference proteome</keyword>
<reference evidence="4" key="2">
    <citation type="submission" date="2021-04" db="EMBL/GenBank/DDBJ databases">
        <title>Complete Genome and methylome analysis of Thiothrix fructosivorans ATCC 49748.</title>
        <authorList>
            <person name="Fomenkov A."/>
            <person name="Sun L."/>
            <person name="Vincze T."/>
            <person name="Grabovich M.Y."/>
            <person name="Roberts R.J."/>
        </authorList>
    </citation>
    <scope>NUCLEOTIDE SEQUENCE</scope>
    <source>
        <strain evidence="4">ATCC 49748</strain>
    </source>
</reference>
<dbReference type="Gene3D" id="1.10.260.40">
    <property type="entry name" value="lambda repressor-like DNA-binding domains"/>
    <property type="match status" value="1"/>
</dbReference>
<dbReference type="Pfam" id="PF12844">
    <property type="entry name" value="HTH_19"/>
    <property type="match status" value="1"/>
</dbReference>
<dbReference type="SUPFAM" id="SSF47413">
    <property type="entry name" value="lambda repressor-like DNA-binding domains"/>
    <property type="match status" value="1"/>
</dbReference>
<evidence type="ECO:0000256" key="1">
    <source>
        <dbReference type="SAM" id="MobiDB-lite"/>
    </source>
</evidence>
<dbReference type="PROSITE" id="PS50943">
    <property type="entry name" value="HTH_CROC1"/>
    <property type="match status" value="1"/>
</dbReference>
<gene>
    <name evidence="4" type="ORF">J1836_004185</name>
    <name evidence="3" type="ORF">J1836_08640</name>
</gene>
<feature type="domain" description="HTH cro/C1-type" evidence="2">
    <location>
        <begin position="36"/>
        <end position="90"/>
    </location>
</feature>
<dbReference type="RefSeq" id="WP_207250730.1">
    <property type="nucleotide sequence ID" value="NZ_JAFMPM010000006.1"/>
</dbReference>
<dbReference type="InterPro" id="IPR010982">
    <property type="entry name" value="Lambda_DNA-bd_dom_sf"/>
</dbReference>
<name>A0A8B0SNE2_9GAMM</name>
<evidence type="ECO:0000313" key="4">
    <source>
        <dbReference type="EMBL" id="QTX11558.1"/>
    </source>
</evidence>
<protein>
    <submittedName>
        <fullName evidence="4">Helix-turn-helix domain-containing protein</fullName>
    </submittedName>
</protein>
<evidence type="ECO:0000313" key="5">
    <source>
        <dbReference type="Proteomes" id="UP000664466"/>
    </source>
</evidence>
<dbReference type="SMART" id="SM00530">
    <property type="entry name" value="HTH_XRE"/>
    <property type="match status" value="1"/>
</dbReference>
<dbReference type="CDD" id="cd00093">
    <property type="entry name" value="HTH_XRE"/>
    <property type="match status" value="1"/>
</dbReference>
<dbReference type="InterPro" id="IPR001387">
    <property type="entry name" value="Cro/C1-type_HTH"/>
</dbReference>
<feature type="region of interest" description="Disordered" evidence="1">
    <location>
        <begin position="90"/>
        <end position="111"/>
    </location>
</feature>
<accession>A0A8B0SNE2</accession>
<sequence length="111" mass="12217">MDKRYTPLSPIEQLQQRIALLDTIQQQPDIPLAQAIRQLRTGLRLTVQEYSRLTGVAPRTIHAIEAGNANPAINTVSKLLQPFGLTLGITHTTPHSRPAPPVDQPFPSHTA</sequence>
<proteinExistence type="predicted"/>
<dbReference type="Proteomes" id="UP000664466">
    <property type="component" value="Unassembled WGS sequence"/>
</dbReference>
<evidence type="ECO:0000259" key="2">
    <source>
        <dbReference type="PROSITE" id="PS50943"/>
    </source>
</evidence>
<dbReference type="AlphaFoldDB" id="A0A8B0SNE2"/>
<dbReference type="EMBL" id="CP072748">
    <property type="protein sequence ID" value="QTX11558.1"/>
    <property type="molecule type" value="Genomic_DNA"/>
</dbReference>
<reference evidence="3 5" key="1">
    <citation type="submission" date="2021-03" db="EMBL/GenBank/DDBJ databases">
        <title>Draft genome and methylome analysis of Thiotrix fructosivoruns ATCC 49748.</title>
        <authorList>
            <person name="Fomenkov A."/>
            <person name="Grabovich M.Y."/>
            <person name="Roberts R.J."/>
        </authorList>
    </citation>
    <scope>NUCLEOTIDE SEQUENCE [LARGE SCALE GENOMIC DNA]</scope>
    <source>
        <strain evidence="3 5">ATCC 49748</strain>
    </source>
</reference>
<evidence type="ECO:0000313" key="3">
    <source>
        <dbReference type="EMBL" id="MBO0612993.1"/>
    </source>
</evidence>
<dbReference type="EMBL" id="JAFMPM010000006">
    <property type="protein sequence ID" value="MBO0612993.1"/>
    <property type="molecule type" value="Genomic_DNA"/>
</dbReference>
<organism evidence="4">
    <name type="scientific">Thiothrix fructosivorans</name>
    <dbReference type="NCBI Taxonomy" id="111770"/>
    <lineage>
        <taxon>Bacteria</taxon>
        <taxon>Pseudomonadati</taxon>
        <taxon>Pseudomonadota</taxon>
        <taxon>Gammaproteobacteria</taxon>
        <taxon>Thiotrichales</taxon>
        <taxon>Thiotrichaceae</taxon>
        <taxon>Thiothrix</taxon>
    </lineage>
</organism>
<dbReference type="GO" id="GO:0003677">
    <property type="term" value="F:DNA binding"/>
    <property type="evidence" value="ECO:0007669"/>
    <property type="project" value="InterPro"/>
</dbReference>